<evidence type="ECO:0000313" key="3">
    <source>
        <dbReference type="EMBL" id="RFN58579.1"/>
    </source>
</evidence>
<reference evidence="3 4" key="1">
    <citation type="journal article" date="2007" name="Int. J. Syst. Evol. Microbiol.">
        <title>Marixanthomonas ophiurae gen. nov., sp. nov., a marine bacterium of the family Flavobacteriaceae isolated from a deep-sea brittle star.</title>
        <authorList>
            <person name="Romanenko L.A."/>
            <person name="Uchino M."/>
            <person name="Frolova G.M."/>
            <person name="Mikhailov V.V."/>
        </authorList>
    </citation>
    <scope>NUCLEOTIDE SEQUENCE [LARGE SCALE GENOMIC DNA]</scope>
    <source>
        <strain evidence="3 4">KMM 3046</strain>
    </source>
</reference>
<keyword evidence="4" id="KW-1185">Reference proteome</keyword>
<gene>
    <name evidence="3" type="ORF">DZ858_00410</name>
</gene>
<protein>
    <submittedName>
        <fullName evidence="3">Efflux RND transporter periplasmic adaptor subunit</fullName>
    </submittedName>
</protein>
<dbReference type="Gene3D" id="1.10.287.470">
    <property type="entry name" value="Helix hairpin bin"/>
    <property type="match status" value="1"/>
</dbReference>
<evidence type="ECO:0000256" key="1">
    <source>
        <dbReference type="ARBA" id="ARBA00009477"/>
    </source>
</evidence>
<dbReference type="InterPro" id="IPR058625">
    <property type="entry name" value="MdtA-like_BSH"/>
</dbReference>
<feature type="domain" description="Multidrug resistance protein MdtA-like barrel-sandwich hybrid" evidence="2">
    <location>
        <begin position="72"/>
        <end position="213"/>
    </location>
</feature>
<accession>A0A3E1Q8X5</accession>
<dbReference type="Gene3D" id="2.40.30.170">
    <property type="match status" value="1"/>
</dbReference>
<comment type="similarity">
    <text evidence="1">Belongs to the membrane fusion protein (MFP) (TC 8.A.1) family.</text>
</comment>
<dbReference type="Pfam" id="PF25917">
    <property type="entry name" value="BSH_RND"/>
    <property type="match status" value="1"/>
</dbReference>
<dbReference type="PANTHER" id="PTHR30469:SF12">
    <property type="entry name" value="MULTIDRUG RESISTANCE PROTEIN MDTA"/>
    <property type="match status" value="1"/>
</dbReference>
<dbReference type="InterPro" id="IPR006143">
    <property type="entry name" value="RND_pump_MFP"/>
</dbReference>
<organism evidence="3 4">
    <name type="scientific">Marixanthomonas ophiurae</name>
    <dbReference type="NCBI Taxonomy" id="387659"/>
    <lineage>
        <taxon>Bacteria</taxon>
        <taxon>Pseudomonadati</taxon>
        <taxon>Bacteroidota</taxon>
        <taxon>Flavobacteriia</taxon>
        <taxon>Flavobacteriales</taxon>
        <taxon>Flavobacteriaceae</taxon>
        <taxon>Marixanthomonas</taxon>
    </lineage>
</organism>
<sequence>MKNKKILLICLVILLAAVVITFFIFFTEPTAESEGATKQTAMLVNTVQVKKGDYQPTLQATGTVQPVEDIMLSPLVNGQIIRRSPKFTPGSFVKKGQTLLQIDPSDFRNTLELRQSELLQAQTNLEVEMGRQQVAEKDLELAGIDSLSDKERQLVLRRPQLDAVRATVKAAKASVNQAETNVTRTTIKAPFDAHVISQNVTEGSQVAPGDNLGRLVGSDYYWVTVTVPVSQLKWLTFPDTDSEKGSIVKIKHTTAWDKDTYRIGYLNKQIGALDNQTRLARVLVKVPDPLGYESDSNLPKLIIGSFVEAHLESKIIEDIVRLDRGYVRSNQTVWVMDEGKLSIRKVDIVLTDSKYAYIRSGLEDNEKIVTTNLSTVAEGIALRNEESDSIQETTQNKSKEEQ</sequence>
<dbReference type="AlphaFoldDB" id="A0A3E1Q8X5"/>
<dbReference type="PANTHER" id="PTHR30469">
    <property type="entry name" value="MULTIDRUG RESISTANCE PROTEIN MDTA"/>
    <property type="match status" value="1"/>
</dbReference>
<dbReference type="EMBL" id="QVID01000001">
    <property type="protein sequence ID" value="RFN58579.1"/>
    <property type="molecule type" value="Genomic_DNA"/>
</dbReference>
<dbReference type="GO" id="GO:1990281">
    <property type="term" value="C:efflux pump complex"/>
    <property type="evidence" value="ECO:0007669"/>
    <property type="project" value="TreeGrafter"/>
</dbReference>
<dbReference type="RefSeq" id="WP_117157607.1">
    <property type="nucleotide sequence ID" value="NZ_QVID01000001.1"/>
</dbReference>
<evidence type="ECO:0000313" key="4">
    <source>
        <dbReference type="Proteomes" id="UP000261082"/>
    </source>
</evidence>
<comment type="caution">
    <text evidence="3">The sequence shown here is derived from an EMBL/GenBank/DDBJ whole genome shotgun (WGS) entry which is preliminary data.</text>
</comment>
<evidence type="ECO:0000259" key="2">
    <source>
        <dbReference type="Pfam" id="PF25917"/>
    </source>
</evidence>
<dbReference type="NCBIfam" id="TIGR01730">
    <property type="entry name" value="RND_mfp"/>
    <property type="match status" value="1"/>
</dbReference>
<dbReference type="GO" id="GO:0015562">
    <property type="term" value="F:efflux transmembrane transporter activity"/>
    <property type="evidence" value="ECO:0007669"/>
    <property type="project" value="TreeGrafter"/>
</dbReference>
<dbReference type="Proteomes" id="UP000261082">
    <property type="component" value="Unassembled WGS sequence"/>
</dbReference>
<name>A0A3E1Q8X5_9FLAO</name>
<dbReference type="Gene3D" id="2.40.50.100">
    <property type="match status" value="1"/>
</dbReference>
<proteinExistence type="inferred from homology"/>
<dbReference type="Gene3D" id="2.40.420.20">
    <property type="match status" value="1"/>
</dbReference>
<dbReference type="SUPFAM" id="SSF111369">
    <property type="entry name" value="HlyD-like secretion proteins"/>
    <property type="match status" value="1"/>
</dbReference>
<dbReference type="OrthoDB" id="9806939at2"/>